<keyword evidence="1" id="KW-0479">Metal-binding</keyword>
<dbReference type="PROSITE" id="PS51706">
    <property type="entry name" value="G_ENGB"/>
    <property type="match status" value="1"/>
</dbReference>
<keyword evidence="3" id="KW-0460">Magnesium</keyword>
<sequence>MKHFCTRARNIRPVRFSSTFRHITDALNDLQKTKASEEANHAVKNGPRKQQSRKDLQKHVITPSDLSDHFRHSFYPKPTRAQISTTQGFFSQNKVSLEWIVGSYNDIPDIKCQDQAHGSSSTANSVKTSSPPLPEVLFLGHTNAGKSSLINNLLVNSVENKNHNEITEHAYVSRRAGYTKTLNSYRIGNKLRLIDSPGYGEYGEEEQGELVIDYICNRKYLRRVFVLIDSRRGFLEPDVNLVSFLIDQGVPYDIIFTKADGIIDRYNAKKRTNTQSAGTSSSGNHASKEDLVLQANQNIIKYYQKIISESGIANLTTSPKILFCNSYTSKLVKVRYGYKEIRFEILRSCGIIE</sequence>
<dbReference type="InterPro" id="IPR006073">
    <property type="entry name" value="GTP-bd"/>
</dbReference>
<dbReference type="GO" id="GO:0005525">
    <property type="term" value="F:GTP binding"/>
    <property type="evidence" value="ECO:0007669"/>
    <property type="project" value="UniProtKB-KW"/>
</dbReference>
<evidence type="ECO:0000256" key="3">
    <source>
        <dbReference type="ARBA" id="ARBA00022842"/>
    </source>
</evidence>
<dbReference type="OMA" id="FTKTINC"/>
<dbReference type="FunCoup" id="G8YG07">
    <property type="interactions" value="412"/>
</dbReference>
<feature type="domain" description="EngB-type G" evidence="6">
    <location>
        <begin position="132"/>
        <end position="305"/>
    </location>
</feature>
<dbReference type="InterPro" id="IPR052279">
    <property type="entry name" value="EngB_GTPase"/>
</dbReference>
<accession>G8YG07</accession>
<evidence type="ECO:0000256" key="2">
    <source>
        <dbReference type="ARBA" id="ARBA00022741"/>
    </source>
</evidence>
<dbReference type="eggNOG" id="KOG2486">
    <property type="taxonomic scope" value="Eukaryota"/>
</dbReference>
<organism evidence="7 8">
    <name type="scientific">Pichia sorbitophila (strain ATCC MYA-4447 / BCRC 22081 / CBS 7064 / NBRC 10061 / NRRL Y-12695)</name>
    <name type="common">Hybrid yeast</name>
    <dbReference type="NCBI Taxonomy" id="559304"/>
    <lineage>
        <taxon>Eukaryota</taxon>
        <taxon>Fungi</taxon>
        <taxon>Dikarya</taxon>
        <taxon>Ascomycota</taxon>
        <taxon>Saccharomycotina</taxon>
        <taxon>Pichiomycetes</taxon>
        <taxon>Debaryomycetaceae</taxon>
        <taxon>Millerozyma</taxon>
    </lineage>
</organism>
<evidence type="ECO:0000256" key="4">
    <source>
        <dbReference type="ARBA" id="ARBA00023134"/>
    </source>
</evidence>
<dbReference type="InterPro" id="IPR027417">
    <property type="entry name" value="P-loop_NTPase"/>
</dbReference>
<name>G8YG07_PICSO</name>
<dbReference type="SUPFAM" id="SSF52540">
    <property type="entry name" value="P-loop containing nucleoside triphosphate hydrolases"/>
    <property type="match status" value="1"/>
</dbReference>
<dbReference type="Proteomes" id="UP000005222">
    <property type="component" value="Chromosome I"/>
</dbReference>
<dbReference type="PANTHER" id="PTHR46498:SF1">
    <property type="entry name" value="GTP-BINDING PROTEIN 8"/>
    <property type="match status" value="1"/>
</dbReference>
<dbReference type="STRING" id="559304.G8YG07"/>
<dbReference type="Gene3D" id="3.40.50.300">
    <property type="entry name" value="P-loop containing nucleotide triphosphate hydrolases"/>
    <property type="match status" value="1"/>
</dbReference>
<feature type="region of interest" description="Disordered" evidence="5">
    <location>
        <begin position="36"/>
        <end position="56"/>
    </location>
</feature>
<proteinExistence type="predicted"/>
<dbReference type="OrthoDB" id="391988at2759"/>
<dbReference type="Pfam" id="PF01926">
    <property type="entry name" value="MMR_HSR1"/>
    <property type="match status" value="1"/>
</dbReference>
<dbReference type="HOGENOM" id="CLU_062874_0_0_1"/>
<evidence type="ECO:0000256" key="5">
    <source>
        <dbReference type="SAM" id="MobiDB-lite"/>
    </source>
</evidence>
<dbReference type="GO" id="GO:0005739">
    <property type="term" value="C:mitochondrion"/>
    <property type="evidence" value="ECO:0007669"/>
    <property type="project" value="TreeGrafter"/>
</dbReference>
<dbReference type="PANTHER" id="PTHR46498">
    <property type="entry name" value="GTP-BINDING PROTEIN 8"/>
    <property type="match status" value="1"/>
</dbReference>
<dbReference type="GO" id="GO:0046872">
    <property type="term" value="F:metal ion binding"/>
    <property type="evidence" value="ECO:0007669"/>
    <property type="project" value="UniProtKB-KW"/>
</dbReference>
<keyword evidence="2" id="KW-0547">Nucleotide-binding</keyword>
<evidence type="ECO:0000313" key="7">
    <source>
        <dbReference type="EMBL" id="CCE82106.1"/>
    </source>
</evidence>
<keyword evidence="8" id="KW-1185">Reference proteome</keyword>
<dbReference type="AlphaFoldDB" id="G8YG07"/>
<evidence type="ECO:0000259" key="6">
    <source>
        <dbReference type="PROSITE" id="PS51706"/>
    </source>
</evidence>
<evidence type="ECO:0000256" key="1">
    <source>
        <dbReference type="ARBA" id="ARBA00022723"/>
    </source>
</evidence>
<keyword evidence="4" id="KW-0342">GTP-binding</keyword>
<reference evidence="7 8" key="1">
    <citation type="journal article" date="2012" name="G3 (Bethesda)">
        <title>Pichia sorbitophila, an interspecies yeast hybrid reveals early steps of genome resolution following polyploidization.</title>
        <authorList>
            <person name="Leh Louis V."/>
            <person name="Despons L."/>
            <person name="Friedrich A."/>
            <person name="Martin T."/>
            <person name="Durrens P."/>
            <person name="Casaregola S."/>
            <person name="Neuveglise C."/>
            <person name="Fairhead C."/>
            <person name="Marck C."/>
            <person name="Cruz J.A."/>
            <person name="Straub M.L."/>
            <person name="Kugler V."/>
            <person name="Sacerdot C."/>
            <person name="Uzunov Z."/>
            <person name="Thierry A."/>
            <person name="Weiss S."/>
            <person name="Bleykasten C."/>
            <person name="De Montigny J."/>
            <person name="Jacques N."/>
            <person name="Jung P."/>
            <person name="Lemaire M."/>
            <person name="Mallet S."/>
            <person name="Morel G."/>
            <person name="Richard G.F."/>
            <person name="Sarkar A."/>
            <person name="Savel G."/>
            <person name="Schacherer J."/>
            <person name="Seret M.L."/>
            <person name="Talla E."/>
            <person name="Samson G."/>
            <person name="Jubin C."/>
            <person name="Poulain J."/>
            <person name="Vacherie B."/>
            <person name="Barbe V."/>
            <person name="Pelletier E."/>
            <person name="Sherman D.J."/>
            <person name="Westhof E."/>
            <person name="Weissenbach J."/>
            <person name="Baret P.V."/>
            <person name="Wincker P."/>
            <person name="Gaillardin C."/>
            <person name="Dujon B."/>
            <person name="Souciet J.L."/>
        </authorList>
    </citation>
    <scope>NUCLEOTIDE SEQUENCE [LARGE SCALE GENOMIC DNA]</scope>
    <source>
        <strain evidence="8">ATCC MYA-4447 / BCRC 22081 / CBS 7064 / NBRC 10061 / NRRL Y-12695</strain>
    </source>
</reference>
<dbReference type="InterPro" id="IPR030393">
    <property type="entry name" value="G_ENGB_dom"/>
</dbReference>
<dbReference type="InParanoid" id="G8YG07"/>
<gene>
    <name evidence="7" type="primary">Piso0_002803</name>
    <name evidence="7" type="ORF">GNLVRS01_PISO0I18158g</name>
</gene>
<protein>
    <submittedName>
        <fullName evidence="7">Piso0_002803 protein</fullName>
    </submittedName>
</protein>
<dbReference type="EMBL" id="FO082051">
    <property type="protein sequence ID" value="CCE82106.1"/>
    <property type="molecule type" value="Genomic_DNA"/>
</dbReference>
<evidence type="ECO:0000313" key="8">
    <source>
        <dbReference type="Proteomes" id="UP000005222"/>
    </source>
</evidence>